<dbReference type="PANTHER" id="PTHR35296:SF8">
    <property type="entry name" value="SMALL AUXIN-UP RNA-RELATED"/>
    <property type="match status" value="1"/>
</dbReference>
<evidence type="ECO:0000313" key="3">
    <source>
        <dbReference type="EMBL" id="CAI0419274.1"/>
    </source>
</evidence>
<comment type="similarity">
    <text evidence="1">Belongs to the ARG7 family.</text>
</comment>
<gene>
    <name evidence="3" type="ORF">LITE_LOCUS17939</name>
</gene>
<accession>A0AAV0KAA4</accession>
<dbReference type="InterPro" id="IPR003676">
    <property type="entry name" value="SAUR_fam"/>
</dbReference>
<evidence type="ECO:0008006" key="5">
    <source>
        <dbReference type="Google" id="ProtNLM"/>
    </source>
</evidence>
<evidence type="ECO:0000256" key="2">
    <source>
        <dbReference type="SAM" id="MobiDB-lite"/>
    </source>
</evidence>
<proteinExistence type="inferred from homology"/>
<feature type="region of interest" description="Disordered" evidence="2">
    <location>
        <begin position="21"/>
        <end position="47"/>
    </location>
</feature>
<evidence type="ECO:0000313" key="4">
    <source>
        <dbReference type="Proteomes" id="UP001154282"/>
    </source>
</evidence>
<dbReference type="PANTHER" id="PTHR35296">
    <property type="entry name" value="EXPRESSED PROTEIN"/>
    <property type="match status" value="1"/>
</dbReference>
<dbReference type="Proteomes" id="UP001154282">
    <property type="component" value="Unassembled WGS sequence"/>
</dbReference>
<dbReference type="EMBL" id="CAMGYJ010000005">
    <property type="protein sequence ID" value="CAI0419274.1"/>
    <property type="molecule type" value="Genomic_DNA"/>
</dbReference>
<protein>
    <recommendedName>
        <fullName evidence="5">SAUR family protein</fullName>
    </recommendedName>
</protein>
<keyword evidence="4" id="KW-1185">Reference proteome</keyword>
<reference evidence="3" key="1">
    <citation type="submission" date="2022-08" db="EMBL/GenBank/DDBJ databases">
        <authorList>
            <person name="Gutierrez-Valencia J."/>
        </authorList>
    </citation>
    <scope>NUCLEOTIDE SEQUENCE</scope>
</reference>
<evidence type="ECO:0000256" key="1">
    <source>
        <dbReference type="ARBA" id="ARBA00006974"/>
    </source>
</evidence>
<name>A0AAV0KAA4_9ROSI</name>
<organism evidence="3 4">
    <name type="scientific">Linum tenue</name>
    <dbReference type="NCBI Taxonomy" id="586396"/>
    <lineage>
        <taxon>Eukaryota</taxon>
        <taxon>Viridiplantae</taxon>
        <taxon>Streptophyta</taxon>
        <taxon>Embryophyta</taxon>
        <taxon>Tracheophyta</taxon>
        <taxon>Spermatophyta</taxon>
        <taxon>Magnoliopsida</taxon>
        <taxon>eudicotyledons</taxon>
        <taxon>Gunneridae</taxon>
        <taxon>Pentapetalae</taxon>
        <taxon>rosids</taxon>
        <taxon>fabids</taxon>
        <taxon>Malpighiales</taxon>
        <taxon>Linaceae</taxon>
        <taxon>Linum</taxon>
    </lineage>
</organism>
<dbReference type="Pfam" id="PF02519">
    <property type="entry name" value="Auxin_inducible"/>
    <property type="match status" value="1"/>
</dbReference>
<comment type="caution">
    <text evidence="3">The sequence shown here is derived from an EMBL/GenBank/DDBJ whole genome shotgun (WGS) entry which is preliminary data.</text>
</comment>
<feature type="compositionally biased region" description="Basic and acidic residues" evidence="2">
    <location>
        <begin position="29"/>
        <end position="38"/>
    </location>
</feature>
<sequence length="138" mass="15481">MAKVGKLTKLKSAIKKWPSFSAAKQTHHHHDEQQHDESAAAAAESDEPQQILHSVYVGNSRRRYLLTTEVMCHPMFQELMQRSGGVDGDGQIIVRSEVVLFEHLLWMINEQVNGGGDKDSSSSSQFGSMEELVDFYCC</sequence>
<dbReference type="AlphaFoldDB" id="A0AAV0KAA4"/>
<dbReference type="GO" id="GO:0009733">
    <property type="term" value="P:response to auxin"/>
    <property type="evidence" value="ECO:0007669"/>
    <property type="project" value="InterPro"/>
</dbReference>